<evidence type="ECO:0000256" key="2">
    <source>
        <dbReference type="ARBA" id="ARBA00022517"/>
    </source>
</evidence>
<evidence type="ECO:0000256" key="1">
    <source>
        <dbReference type="ARBA" id="ARBA00022490"/>
    </source>
</evidence>
<dbReference type="Pfam" id="PF02576">
    <property type="entry name" value="RimP_N"/>
    <property type="match status" value="1"/>
</dbReference>
<dbReference type="GO" id="GO:0005829">
    <property type="term" value="C:cytosol"/>
    <property type="evidence" value="ECO:0007669"/>
    <property type="project" value="TreeGrafter"/>
</dbReference>
<dbReference type="SUPFAM" id="SSF75420">
    <property type="entry name" value="YhbC-like, N-terminal domain"/>
    <property type="match status" value="1"/>
</dbReference>
<evidence type="ECO:0000259" key="4">
    <source>
        <dbReference type="Pfam" id="PF02576"/>
    </source>
</evidence>
<keyword evidence="2 3" id="KW-0690">Ribosome biogenesis</keyword>
<dbReference type="NCBIfam" id="NF000927">
    <property type="entry name" value="PRK00092.1-1"/>
    <property type="match status" value="1"/>
</dbReference>
<dbReference type="InterPro" id="IPR036847">
    <property type="entry name" value="RimP_C_sf"/>
</dbReference>
<dbReference type="FunFam" id="3.30.300.70:FF:000001">
    <property type="entry name" value="Ribosome maturation factor RimP"/>
    <property type="match status" value="1"/>
</dbReference>
<dbReference type="PANTHER" id="PTHR33867">
    <property type="entry name" value="RIBOSOME MATURATION FACTOR RIMP"/>
    <property type="match status" value="1"/>
</dbReference>
<feature type="domain" description="Ribosome maturation factor RimP N-terminal" evidence="4">
    <location>
        <begin position="11"/>
        <end position="85"/>
    </location>
</feature>
<dbReference type="HAMAP" id="MF_01077">
    <property type="entry name" value="RimP"/>
    <property type="match status" value="1"/>
</dbReference>
<evidence type="ECO:0000256" key="3">
    <source>
        <dbReference type="HAMAP-Rule" id="MF_01077"/>
    </source>
</evidence>
<dbReference type="OrthoDB" id="9805006at2"/>
<evidence type="ECO:0000313" key="7">
    <source>
        <dbReference type="Proteomes" id="UP000273643"/>
    </source>
</evidence>
<feature type="domain" description="Ribosome maturation factor RimP C-terminal" evidence="5">
    <location>
        <begin position="88"/>
        <end position="153"/>
    </location>
</feature>
<keyword evidence="7" id="KW-1185">Reference proteome</keyword>
<comment type="similarity">
    <text evidence="3">Belongs to the RimP family.</text>
</comment>
<dbReference type="InterPro" id="IPR035956">
    <property type="entry name" value="RimP_N_sf"/>
</dbReference>
<name>A0A3N1NZ53_9GAMM</name>
<dbReference type="EMBL" id="RJUK01000001">
    <property type="protein sequence ID" value="ROQ21099.1"/>
    <property type="molecule type" value="Genomic_DNA"/>
</dbReference>
<dbReference type="InterPro" id="IPR028998">
    <property type="entry name" value="RimP_C"/>
</dbReference>
<protein>
    <recommendedName>
        <fullName evidence="3">Ribosome maturation factor RimP</fullName>
    </recommendedName>
</protein>
<dbReference type="InterPro" id="IPR003728">
    <property type="entry name" value="Ribosome_maturation_RimP"/>
</dbReference>
<dbReference type="InterPro" id="IPR028989">
    <property type="entry name" value="RimP_N"/>
</dbReference>
<dbReference type="Pfam" id="PF17384">
    <property type="entry name" value="DUF150_C"/>
    <property type="match status" value="1"/>
</dbReference>
<evidence type="ECO:0000313" key="6">
    <source>
        <dbReference type="EMBL" id="ROQ21099.1"/>
    </source>
</evidence>
<dbReference type="RefSeq" id="WP_123638143.1">
    <property type="nucleotide sequence ID" value="NZ_JBHYFO010000008.1"/>
</dbReference>
<keyword evidence="1 3" id="KW-0963">Cytoplasm</keyword>
<gene>
    <name evidence="3" type="primary">rimP</name>
    <name evidence="6" type="ORF">EDC38_1720</name>
</gene>
<dbReference type="CDD" id="cd01734">
    <property type="entry name" value="YlxS_C"/>
    <property type="match status" value="1"/>
</dbReference>
<dbReference type="Gene3D" id="2.30.30.180">
    <property type="entry name" value="Ribosome maturation factor RimP, C-terminal domain"/>
    <property type="match status" value="1"/>
</dbReference>
<dbReference type="AlphaFoldDB" id="A0A3N1NZ53"/>
<sequence length="153" mass="17103">MASKQEQLHALIAPVVEALECELWGLEYLTQGRYSTLRIYIDRPGEEGVNLEDCERVSRQVSSLMDVEDPITNRYTLEVSSPGMDRPLFTPEQYAHYIGEVISLKTRAPVAGRRKFKGQLQAVEGDSVVLIVDGAEHTLSIGSIEKANLVPRF</sequence>
<dbReference type="Gene3D" id="3.30.300.70">
    <property type="entry name" value="RimP-like superfamily, N-terminal"/>
    <property type="match status" value="1"/>
</dbReference>
<evidence type="ECO:0000259" key="5">
    <source>
        <dbReference type="Pfam" id="PF17384"/>
    </source>
</evidence>
<accession>A0A3N1NZ53</accession>
<dbReference type="SUPFAM" id="SSF74942">
    <property type="entry name" value="YhbC-like, C-terminal domain"/>
    <property type="match status" value="1"/>
</dbReference>
<comment type="function">
    <text evidence="3">Required for maturation of 30S ribosomal subunits.</text>
</comment>
<dbReference type="PANTHER" id="PTHR33867:SF1">
    <property type="entry name" value="RIBOSOME MATURATION FACTOR RIMP"/>
    <property type="match status" value="1"/>
</dbReference>
<dbReference type="GO" id="GO:0006412">
    <property type="term" value="P:translation"/>
    <property type="evidence" value="ECO:0007669"/>
    <property type="project" value="TreeGrafter"/>
</dbReference>
<dbReference type="Proteomes" id="UP000273643">
    <property type="component" value="Unassembled WGS sequence"/>
</dbReference>
<comment type="subcellular location">
    <subcellularLocation>
        <location evidence="3">Cytoplasm</location>
    </subcellularLocation>
</comment>
<dbReference type="GO" id="GO:0000028">
    <property type="term" value="P:ribosomal small subunit assembly"/>
    <property type="evidence" value="ECO:0007669"/>
    <property type="project" value="TreeGrafter"/>
</dbReference>
<organism evidence="6 7">
    <name type="scientific">Marinimicrobium koreense</name>
    <dbReference type="NCBI Taxonomy" id="306545"/>
    <lineage>
        <taxon>Bacteria</taxon>
        <taxon>Pseudomonadati</taxon>
        <taxon>Pseudomonadota</taxon>
        <taxon>Gammaproteobacteria</taxon>
        <taxon>Cellvibrionales</taxon>
        <taxon>Cellvibrionaceae</taxon>
        <taxon>Marinimicrobium</taxon>
    </lineage>
</organism>
<comment type="caution">
    <text evidence="6">The sequence shown here is derived from an EMBL/GenBank/DDBJ whole genome shotgun (WGS) entry which is preliminary data.</text>
</comment>
<reference evidence="6 7" key="1">
    <citation type="submission" date="2018-11" db="EMBL/GenBank/DDBJ databases">
        <title>Genomic Encyclopedia of Type Strains, Phase IV (KMG-IV): sequencing the most valuable type-strain genomes for metagenomic binning, comparative biology and taxonomic classification.</title>
        <authorList>
            <person name="Goeker M."/>
        </authorList>
    </citation>
    <scope>NUCLEOTIDE SEQUENCE [LARGE SCALE GENOMIC DNA]</scope>
    <source>
        <strain evidence="6 7">DSM 16974</strain>
    </source>
</reference>
<proteinExistence type="inferred from homology"/>